<evidence type="ECO:0000256" key="1">
    <source>
        <dbReference type="SAM" id="Phobius"/>
    </source>
</evidence>
<proteinExistence type="predicted"/>
<protein>
    <submittedName>
        <fullName evidence="2">Uncharacterized protein</fullName>
    </submittedName>
</protein>
<sequence length="115" mass="13280">MVRFHPCRVQPWRTNFLRCCTLQERIAMEIQGAALLWWWLSGVNEIIGNIVLVFWLHSHGVHLQFWKTLNPGLVLNCYSDWCDQNKRPAKPVVIYSILSMVSVILSCSLAILITA</sequence>
<feature type="transmembrane region" description="Helical" evidence="1">
    <location>
        <begin position="35"/>
        <end position="56"/>
    </location>
</feature>
<gene>
    <name evidence="2" type="ORF">CARN6_0720</name>
</gene>
<organism evidence="2">
    <name type="scientific">mine drainage metagenome</name>
    <dbReference type="NCBI Taxonomy" id="410659"/>
    <lineage>
        <taxon>unclassified sequences</taxon>
        <taxon>metagenomes</taxon>
        <taxon>ecological metagenomes</taxon>
    </lineage>
</organism>
<reference evidence="2" key="1">
    <citation type="submission" date="2009-10" db="EMBL/GenBank/DDBJ databases">
        <title>Diversity of trophic interactions inside an arsenic-rich microbial ecosystem.</title>
        <authorList>
            <person name="Bertin P.N."/>
            <person name="Heinrich-Salmeron A."/>
            <person name="Pelletier E."/>
            <person name="Goulhen-Chollet F."/>
            <person name="Arsene-Ploetze F."/>
            <person name="Gallien S."/>
            <person name="Calteau A."/>
            <person name="Vallenet D."/>
            <person name="Casiot C."/>
            <person name="Chane-Woon-Ming B."/>
            <person name="Giloteaux L."/>
            <person name="Barakat M."/>
            <person name="Bonnefoy V."/>
            <person name="Bruneel O."/>
            <person name="Chandler M."/>
            <person name="Cleiss J."/>
            <person name="Duran R."/>
            <person name="Elbaz-Poulichet F."/>
            <person name="Fonknechten N."/>
            <person name="Lauga B."/>
            <person name="Mornico D."/>
            <person name="Ortet P."/>
            <person name="Schaeffer C."/>
            <person name="Siguier P."/>
            <person name="Alexander Thil Smith A."/>
            <person name="Van Dorsselaer A."/>
            <person name="Weissenbach J."/>
            <person name="Medigue C."/>
            <person name="Le Paslier D."/>
        </authorList>
    </citation>
    <scope>NUCLEOTIDE SEQUENCE</scope>
</reference>
<keyword evidence="1" id="KW-0812">Transmembrane</keyword>
<name>E6QJH1_9ZZZZ</name>
<dbReference type="EMBL" id="CABQ01000088">
    <property type="protein sequence ID" value="CBI07387.1"/>
    <property type="molecule type" value="Genomic_DNA"/>
</dbReference>
<accession>E6QJH1</accession>
<feature type="transmembrane region" description="Helical" evidence="1">
    <location>
        <begin position="93"/>
        <end position="113"/>
    </location>
</feature>
<evidence type="ECO:0000313" key="2">
    <source>
        <dbReference type="EMBL" id="CBI07387.1"/>
    </source>
</evidence>
<dbReference type="AlphaFoldDB" id="E6QJH1"/>
<keyword evidence="1" id="KW-0472">Membrane</keyword>
<comment type="caution">
    <text evidence="2">The sequence shown here is derived from an EMBL/GenBank/DDBJ whole genome shotgun (WGS) entry which is preliminary data.</text>
</comment>
<keyword evidence="1" id="KW-1133">Transmembrane helix</keyword>